<protein>
    <submittedName>
        <fullName evidence="2">Uncharacterized protein LOC115882288</fullName>
    </submittedName>
</protein>
<organism evidence="1 2">
    <name type="scientific">Sitophilus oryzae</name>
    <name type="common">Rice weevil</name>
    <name type="synonym">Curculio oryzae</name>
    <dbReference type="NCBI Taxonomy" id="7048"/>
    <lineage>
        <taxon>Eukaryota</taxon>
        <taxon>Metazoa</taxon>
        <taxon>Ecdysozoa</taxon>
        <taxon>Arthropoda</taxon>
        <taxon>Hexapoda</taxon>
        <taxon>Insecta</taxon>
        <taxon>Pterygota</taxon>
        <taxon>Neoptera</taxon>
        <taxon>Endopterygota</taxon>
        <taxon>Coleoptera</taxon>
        <taxon>Polyphaga</taxon>
        <taxon>Cucujiformia</taxon>
        <taxon>Curculionidae</taxon>
        <taxon>Dryophthorinae</taxon>
        <taxon>Sitophilus</taxon>
    </lineage>
</organism>
<evidence type="ECO:0000313" key="2">
    <source>
        <dbReference type="RefSeq" id="XP_030756115.1"/>
    </source>
</evidence>
<dbReference type="InterPro" id="IPR026213">
    <property type="entry name" value="GRINL1"/>
</dbReference>
<evidence type="ECO:0000313" key="1">
    <source>
        <dbReference type="Proteomes" id="UP000504635"/>
    </source>
</evidence>
<accession>A0A6J2XZC0</accession>
<dbReference type="RefSeq" id="XP_030756115.1">
    <property type="nucleotide sequence ID" value="XM_030900255.1"/>
</dbReference>
<dbReference type="Proteomes" id="UP000504635">
    <property type="component" value="Unplaced"/>
</dbReference>
<dbReference type="KEGG" id="soy:115882288"/>
<keyword evidence="1" id="KW-1185">Reference proteome</keyword>
<dbReference type="GO" id="GO:0005634">
    <property type="term" value="C:nucleus"/>
    <property type="evidence" value="ECO:0007669"/>
    <property type="project" value="InterPro"/>
</dbReference>
<dbReference type="GeneID" id="115882288"/>
<proteinExistence type="predicted"/>
<name>A0A6J2XZC0_SITOR</name>
<dbReference type="GO" id="GO:0006368">
    <property type="term" value="P:transcription elongation by RNA polymerase II"/>
    <property type="evidence" value="ECO:0007669"/>
    <property type="project" value="InterPro"/>
</dbReference>
<gene>
    <name evidence="2" type="primary">LOC115882288</name>
</gene>
<dbReference type="OrthoDB" id="2408655at2759"/>
<reference evidence="2" key="1">
    <citation type="submission" date="2025-08" db="UniProtKB">
        <authorList>
            <consortium name="RefSeq"/>
        </authorList>
    </citation>
    <scope>IDENTIFICATION</scope>
    <source>
        <tissue evidence="2">Gonads</tissue>
    </source>
</reference>
<dbReference type="AlphaFoldDB" id="A0A6J2XZC0"/>
<dbReference type="PRINTS" id="PR02085">
    <property type="entry name" value="POLR2GRINL1"/>
</dbReference>
<sequence length="122" mass="14773">MNTISIFRDNFNISILTDKRLKDLLKHTEKILKNKKLIDSLPDQGKNLKDQYEKLLLEAHKRKYQICLDELHTLLNYVEKRRDFVNSWLTKCDMTYQEKPELDEERKIRKVKQRSRSLPILD</sequence>
<dbReference type="InParanoid" id="A0A6J2XZC0"/>
<dbReference type="GO" id="GO:0003711">
    <property type="term" value="F:transcription elongation factor activity"/>
    <property type="evidence" value="ECO:0007669"/>
    <property type="project" value="InterPro"/>
</dbReference>
<dbReference type="Pfam" id="PF15328">
    <property type="entry name" value="GCOM2"/>
    <property type="match status" value="1"/>
</dbReference>